<dbReference type="RefSeq" id="XP_001834157.2">
    <property type="nucleotide sequence ID" value="XM_001834105.2"/>
</dbReference>
<evidence type="ECO:0000313" key="2">
    <source>
        <dbReference type="EMBL" id="EAU87653.2"/>
    </source>
</evidence>
<keyword evidence="3" id="KW-1185">Reference proteome</keyword>
<feature type="compositionally biased region" description="Basic and acidic residues" evidence="1">
    <location>
        <begin position="200"/>
        <end position="209"/>
    </location>
</feature>
<accession>A8NJ66</accession>
<dbReference type="OrthoDB" id="3187054at2759"/>
<dbReference type="InParanoid" id="A8NJ66"/>
<dbReference type="KEGG" id="cci:CC1G_09114"/>
<feature type="region of interest" description="Disordered" evidence="1">
    <location>
        <begin position="146"/>
        <end position="211"/>
    </location>
</feature>
<dbReference type="STRING" id="240176.A8NJ66"/>
<feature type="compositionally biased region" description="Basic and acidic residues" evidence="1">
    <location>
        <begin position="166"/>
        <end position="176"/>
    </location>
</feature>
<comment type="caution">
    <text evidence="2">The sequence shown here is derived from an EMBL/GenBank/DDBJ whole genome shotgun (WGS) entry which is preliminary data.</text>
</comment>
<evidence type="ECO:0000313" key="3">
    <source>
        <dbReference type="Proteomes" id="UP000001861"/>
    </source>
</evidence>
<organism evidence="2 3">
    <name type="scientific">Coprinopsis cinerea (strain Okayama-7 / 130 / ATCC MYA-4618 / FGSC 9003)</name>
    <name type="common">Inky cap fungus</name>
    <name type="synonym">Hormographiella aspergillata</name>
    <dbReference type="NCBI Taxonomy" id="240176"/>
    <lineage>
        <taxon>Eukaryota</taxon>
        <taxon>Fungi</taxon>
        <taxon>Dikarya</taxon>
        <taxon>Basidiomycota</taxon>
        <taxon>Agaricomycotina</taxon>
        <taxon>Agaricomycetes</taxon>
        <taxon>Agaricomycetidae</taxon>
        <taxon>Agaricales</taxon>
        <taxon>Agaricineae</taxon>
        <taxon>Psathyrellaceae</taxon>
        <taxon>Coprinopsis</taxon>
    </lineage>
</organism>
<evidence type="ECO:0000256" key="1">
    <source>
        <dbReference type="SAM" id="MobiDB-lite"/>
    </source>
</evidence>
<dbReference type="EMBL" id="AACS02000010">
    <property type="protein sequence ID" value="EAU87653.2"/>
    <property type="molecule type" value="Genomic_DNA"/>
</dbReference>
<protein>
    <submittedName>
        <fullName evidence="2">Uncharacterized protein</fullName>
    </submittedName>
</protein>
<proteinExistence type="predicted"/>
<dbReference type="GeneID" id="6010663"/>
<feature type="region of interest" description="Disordered" evidence="1">
    <location>
        <begin position="1"/>
        <end position="24"/>
    </location>
</feature>
<sequence>MTPRSILKRSSERQRPTTQHAVHFPPTPALCSTYSAYSASAYDRTPIQVTKNICALPERNGRTYFCDESSTSSRRTPRSRDDRRAGLPQLIPDVSSSSSDESDAFHHSPSTYGHPTPQYSYGANGLPMKYEYDEYSQCNDSAALAFLPYPPSPPAHDRSRGRRKHDNLVDSPRIRESNSSSSSTDEERTPAPTKKRSSSRRREYLKQLAEKGSSPSALCTTFGAISLQDDGLRFSSSSRQWDASAPPGDFRRSQYNGLWTPTLLDQSLTGLSPVPGCDPVSILATRLPSAPSNAHPCLLPAASHCGFPTSGSSMDFFRFLMPTCFKIWIRLLPEARPSQHPHLAVSSALAPSHYRTLIICIMHTTQRKHRNQSNNNLTYL</sequence>
<reference evidence="2 3" key="1">
    <citation type="journal article" date="2010" name="Proc. Natl. Acad. Sci. U.S.A.">
        <title>Insights into evolution of multicellular fungi from the assembled chromosomes of the mushroom Coprinopsis cinerea (Coprinus cinereus).</title>
        <authorList>
            <person name="Stajich J.E."/>
            <person name="Wilke S.K."/>
            <person name="Ahren D."/>
            <person name="Au C.H."/>
            <person name="Birren B.W."/>
            <person name="Borodovsky M."/>
            <person name="Burns C."/>
            <person name="Canback B."/>
            <person name="Casselton L.A."/>
            <person name="Cheng C.K."/>
            <person name="Deng J."/>
            <person name="Dietrich F.S."/>
            <person name="Fargo D.C."/>
            <person name="Farman M.L."/>
            <person name="Gathman A.C."/>
            <person name="Goldberg J."/>
            <person name="Guigo R."/>
            <person name="Hoegger P.J."/>
            <person name="Hooker J.B."/>
            <person name="Huggins A."/>
            <person name="James T.Y."/>
            <person name="Kamada T."/>
            <person name="Kilaru S."/>
            <person name="Kodira C."/>
            <person name="Kues U."/>
            <person name="Kupfer D."/>
            <person name="Kwan H.S."/>
            <person name="Lomsadze A."/>
            <person name="Li W."/>
            <person name="Lilly W.W."/>
            <person name="Ma L.J."/>
            <person name="Mackey A.J."/>
            <person name="Manning G."/>
            <person name="Martin F."/>
            <person name="Muraguchi H."/>
            <person name="Natvig D.O."/>
            <person name="Palmerini H."/>
            <person name="Ramesh M.A."/>
            <person name="Rehmeyer C.J."/>
            <person name="Roe B.A."/>
            <person name="Shenoy N."/>
            <person name="Stanke M."/>
            <person name="Ter-Hovhannisyan V."/>
            <person name="Tunlid A."/>
            <person name="Velagapudi R."/>
            <person name="Vision T.J."/>
            <person name="Zeng Q."/>
            <person name="Zolan M.E."/>
            <person name="Pukkila P.J."/>
        </authorList>
    </citation>
    <scope>NUCLEOTIDE SEQUENCE [LARGE SCALE GENOMIC DNA]</scope>
    <source>
        <strain evidence="3">Okayama-7 / 130 / ATCC MYA-4618 / FGSC 9003</strain>
    </source>
</reference>
<dbReference type="VEuPathDB" id="FungiDB:CC1G_09114"/>
<name>A8NJ66_COPC7</name>
<feature type="compositionally biased region" description="Polar residues" evidence="1">
    <location>
        <begin position="108"/>
        <end position="118"/>
    </location>
</feature>
<dbReference type="Proteomes" id="UP000001861">
    <property type="component" value="Unassembled WGS sequence"/>
</dbReference>
<feature type="region of interest" description="Disordered" evidence="1">
    <location>
        <begin position="65"/>
        <end position="118"/>
    </location>
</feature>
<dbReference type="eggNOG" id="ENOG502R8CX">
    <property type="taxonomic scope" value="Eukaryota"/>
</dbReference>
<dbReference type="HOGENOM" id="CLU_727646_0_0_1"/>
<gene>
    <name evidence="2" type="ORF">CC1G_09114</name>
</gene>
<dbReference type="AlphaFoldDB" id="A8NJ66"/>